<keyword evidence="2" id="KW-0325">Glycoprotein</keyword>
<accession>A0A1J1JFM1</accession>
<evidence type="ECO:0000313" key="4">
    <source>
        <dbReference type="EMBL" id="CUM60254.1"/>
    </source>
</evidence>
<keyword evidence="1 4" id="KW-0808">Transferase</keyword>
<reference evidence="4" key="1">
    <citation type="submission" date="2015-09" db="EMBL/GenBank/DDBJ databases">
        <authorList>
            <person name="Jackson K.R."/>
            <person name="Lunt B.L."/>
            <person name="Fisher J.N.B."/>
            <person name="Gardner A.V."/>
            <person name="Bailey M.E."/>
            <person name="Deus L.M."/>
            <person name="Earl A.S."/>
            <person name="Gibby P.D."/>
            <person name="Hartmann K.A."/>
            <person name="Liu J.E."/>
            <person name="Manci A.M."/>
            <person name="Nielsen D.A."/>
            <person name="Solomon M.B."/>
            <person name="Breakwell D.P."/>
            <person name="Burnett S.H."/>
            <person name="Grose J.H."/>
        </authorList>
    </citation>
    <scope>NUCLEOTIDE SEQUENCE</scope>
    <source>
        <strain evidence="4">7805</strain>
    </source>
</reference>
<dbReference type="AlphaFoldDB" id="A0A1J1JFM1"/>
<proteinExistence type="predicted"/>
<dbReference type="EMBL" id="LO018304">
    <property type="protein sequence ID" value="CUM60254.1"/>
    <property type="molecule type" value="Genomic_DNA"/>
</dbReference>
<organism evidence="4">
    <name type="scientific">Planktothrix agardhii</name>
    <name type="common">Oscillatoria agardhii</name>
    <dbReference type="NCBI Taxonomy" id="1160"/>
    <lineage>
        <taxon>Bacteria</taxon>
        <taxon>Bacillati</taxon>
        <taxon>Cyanobacteriota</taxon>
        <taxon>Cyanophyceae</taxon>
        <taxon>Oscillatoriophycideae</taxon>
        <taxon>Oscillatoriales</taxon>
        <taxon>Microcoleaceae</taxon>
        <taxon>Planktothrix</taxon>
    </lineage>
</organism>
<evidence type="ECO:0000256" key="2">
    <source>
        <dbReference type="ARBA" id="ARBA00023180"/>
    </source>
</evidence>
<dbReference type="InterPro" id="IPR037359">
    <property type="entry name" value="NST/OST"/>
</dbReference>
<dbReference type="GO" id="GO:0008146">
    <property type="term" value="F:sulfotransferase activity"/>
    <property type="evidence" value="ECO:0007669"/>
    <property type="project" value="InterPro"/>
</dbReference>
<dbReference type="PANTHER" id="PTHR10605:SF56">
    <property type="entry name" value="BIFUNCTIONAL HEPARAN SULFATE N-DEACETYLASE_N-SULFOTRANSFERASE"/>
    <property type="match status" value="1"/>
</dbReference>
<protein>
    <submittedName>
        <fullName evidence="4">Sulfotransferase</fullName>
    </submittedName>
</protein>
<evidence type="ECO:0000256" key="1">
    <source>
        <dbReference type="ARBA" id="ARBA00022679"/>
    </source>
</evidence>
<sequence>MTLPNFLIIGAGKAGTRSLYSYLQQHPEVYMSPIKETNFFALEGEEINFKGPKANQEINSWSINNLEDYQKMFDSVQSEKAIGEASPLYLYSPKAPDRIKHYIPHAKLIAVLRNPAERAFSNYNYFSIPEFEPLSFEKALQAETERINNQWEWIWHYKNLGFYYSQLQRYYKIFSPNQIKVYLYEDIQADSQKVMSDLFNFIGVDPNFIPNTYKKHNVTYKVKSKALLNFFEKPNLIKNFIRNLVPDTIRKPMAAKVYRSNLVKPQLEPKIRSKLIEVYREDILRLQDLIQRDLSAWLIIK</sequence>
<name>A0A1J1JFM1_PLAAG</name>
<gene>
    <name evidence="4" type="ORF">PLAM_2288</name>
</gene>
<feature type="domain" description="Sulfotransferase" evidence="3">
    <location>
        <begin position="4"/>
        <end position="235"/>
    </location>
</feature>
<dbReference type="InterPro" id="IPR027417">
    <property type="entry name" value="P-loop_NTPase"/>
</dbReference>
<dbReference type="Pfam" id="PF00685">
    <property type="entry name" value="Sulfotransfer_1"/>
    <property type="match status" value="1"/>
</dbReference>
<dbReference type="SUPFAM" id="SSF52540">
    <property type="entry name" value="P-loop containing nucleoside triphosphate hydrolases"/>
    <property type="match status" value="1"/>
</dbReference>
<evidence type="ECO:0000259" key="3">
    <source>
        <dbReference type="Pfam" id="PF00685"/>
    </source>
</evidence>
<dbReference type="InterPro" id="IPR000863">
    <property type="entry name" value="Sulfotransferase_dom"/>
</dbReference>
<dbReference type="PANTHER" id="PTHR10605">
    <property type="entry name" value="HEPARAN SULFATE SULFOTRANSFERASE"/>
    <property type="match status" value="1"/>
</dbReference>
<dbReference type="Gene3D" id="3.40.50.300">
    <property type="entry name" value="P-loop containing nucleotide triphosphate hydrolases"/>
    <property type="match status" value="1"/>
</dbReference>
<dbReference type="RefSeq" id="WP_254034530.1">
    <property type="nucleotide sequence ID" value="NZ_LR882950.1"/>
</dbReference>